<evidence type="ECO:0000313" key="2">
    <source>
        <dbReference type="EMBL" id="KAA6348292.1"/>
    </source>
</evidence>
<dbReference type="InterPro" id="IPR032276">
    <property type="entry name" value="DUF4836"/>
</dbReference>
<reference evidence="1" key="1">
    <citation type="submission" date="2019-03" db="EMBL/GenBank/DDBJ databases">
        <title>Single cell metagenomics reveals metabolic interactions within the superorganism composed of flagellate Streblomastix strix and complex community of Bacteroidetes bacteria on its surface.</title>
        <authorList>
            <person name="Treitli S.C."/>
            <person name="Kolisko M."/>
            <person name="Husnik F."/>
            <person name="Keeling P."/>
            <person name="Hampl V."/>
        </authorList>
    </citation>
    <scope>NUCLEOTIDE SEQUENCE</scope>
    <source>
        <strain evidence="1">STM</strain>
    </source>
</reference>
<name>A0A5J4SR27_9ZZZZ</name>
<protein>
    <recommendedName>
        <fullName evidence="3">DUF4836 family protein</fullName>
    </recommendedName>
</protein>
<organism evidence="1">
    <name type="scientific">termite gut metagenome</name>
    <dbReference type="NCBI Taxonomy" id="433724"/>
    <lineage>
        <taxon>unclassified sequences</taxon>
        <taxon>metagenomes</taxon>
        <taxon>organismal metagenomes</taxon>
    </lineage>
</organism>
<evidence type="ECO:0000313" key="1">
    <source>
        <dbReference type="EMBL" id="KAA6348282.1"/>
    </source>
</evidence>
<dbReference type="EMBL" id="SNRY01000072">
    <property type="protein sequence ID" value="KAA6348282.1"/>
    <property type="molecule type" value="Genomic_DNA"/>
</dbReference>
<dbReference type="EMBL" id="SNRY01000072">
    <property type="protein sequence ID" value="KAA6348292.1"/>
    <property type="molecule type" value="Genomic_DNA"/>
</dbReference>
<proteinExistence type="predicted"/>
<dbReference type="PROSITE" id="PS51257">
    <property type="entry name" value="PROKAR_LIPOPROTEIN"/>
    <property type="match status" value="1"/>
</dbReference>
<comment type="caution">
    <text evidence="1">The sequence shown here is derived from an EMBL/GenBank/DDBJ whole genome shotgun (WGS) entry which is preliminary data.</text>
</comment>
<gene>
    <name evidence="1" type="ORF">EZS27_004259</name>
    <name evidence="2" type="ORF">EZS27_004269</name>
</gene>
<dbReference type="AlphaFoldDB" id="A0A5J4SR27"/>
<evidence type="ECO:0008006" key="3">
    <source>
        <dbReference type="Google" id="ProtNLM"/>
    </source>
</evidence>
<accession>A0A5J4SR27</accession>
<sequence length="505" mass="56824">MIQKMIYRNLLLIVFTATIMMSCKDKLSSIPYTNVIPADASIVVSFHLKATWDKIGLNENGDVKRKLVGILKEGISRESFDLLEKIVEDPAESGIDIEAPFYAFNQKIDDVWGIAIKVGNENKLRALLDVMASEGTVTPVEKRNGYSYVRFENSHTVCAFNEGVVLAIHSDGDDYTGTDSLMLQKEENSISVSPVFKNMLTKKGEIKLMITLKKLFPDEFFTSDDQKEVAVLSNLSFENGKISLQVESYTKNEKLKTWLEIYKPQEFSFIEKFPISTLAYLTLHLDGEKLVAFIRENEEMHDSFLSFADPETLKMYEEFIRFIDGDLSVGLLDVSINSSFVAYAKVKDNRLALQTFCNVIDKLGGEETITSIGNDTYAYKLNGQSIYFGVKDKQLYATNDKKISDNITQKINGKTLKDAEFALNMKGTSSYIVINIENIFNLPMVKFLTLGREGMYGAYMDVASSISYLEITGKSSKGEINLCFKDEKTNALKQIANILKQHSGL</sequence>
<dbReference type="Pfam" id="PF16120">
    <property type="entry name" value="DUF4836"/>
    <property type="match status" value="1"/>
</dbReference>